<evidence type="ECO:0000256" key="1">
    <source>
        <dbReference type="ARBA" id="ARBA00004141"/>
    </source>
</evidence>
<dbReference type="GO" id="GO:0006672">
    <property type="term" value="P:ceramide metabolic process"/>
    <property type="evidence" value="ECO:0007669"/>
    <property type="project" value="InterPro"/>
</dbReference>
<keyword evidence="2 6" id="KW-0812">Transmembrane</keyword>
<feature type="transmembrane region" description="Helical" evidence="6">
    <location>
        <begin position="80"/>
        <end position="100"/>
    </location>
</feature>
<dbReference type="OrthoDB" id="277121at2"/>
<feature type="transmembrane region" description="Helical" evidence="6">
    <location>
        <begin position="107"/>
        <end position="127"/>
    </location>
</feature>
<evidence type="ECO:0000313" key="8">
    <source>
        <dbReference type="Proteomes" id="UP000192907"/>
    </source>
</evidence>
<dbReference type="RefSeq" id="WP_132325760.1">
    <property type="nucleotide sequence ID" value="NZ_FWZT01000034.1"/>
</dbReference>
<evidence type="ECO:0000313" key="7">
    <source>
        <dbReference type="EMBL" id="SMF80030.1"/>
    </source>
</evidence>
<sequence length="223" mass="25497">MNWLEKIDSYCERLDPSFWAEPVNFLSNLSFIVGGLWIFHEARKRQIPWHWTWVTAAVLDISVGICSGLFHSLANRWSGAADVISILIFVVFAKAVWILRIAQKSRLWAAGFFLALGLSTALFVSVLKGLPLNGSHGYMGILFSLLFLGYLDRLQETSKPYIWYAALVFPVSLFFRTVDTIVCEYFTLGTHFIWHLLNGLVLFLVLKSLLNHTNKYMVMVSNR</sequence>
<keyword evidence="5 6" id="KW-0472">Membrane</keyword>
<dbReference type="InterPro" id="IPR008901">
    <property type="entry name" value="ACER"/>
</dbReference>
<dbReference type="Proteomes" id="UP000192907">
    <property type="component" value="Unassembled WGS sequence"/>
</dbReference>
<evidence type="ECO:0000256" key="4">
    <source>
        <dbReference type="ARBA" id="ARBA00022989"/>
    </source>
</evidence>
<keyword evidence="4 6" id="KW-1133">Transmembrane helix</keyword>
<dbReference type="EMBL" id="FWZT01000034">
    <property type="protein sequence ID" value="SMF80030.1"/>
    <property type="molecule type" value="Genomic_DNA"/>
</dbReference>
<dbReference type="AlphaFoldDB" id="A0A1Y6CV03"/>
<comment type="subcellular location">
    <subcellularLocation>
        <location evidence="1">Membrane</location>
        <topology evidence="1">Multi-pass membrane protein</topology>
    </subcellularLocation>
</comment>
<name>A0A1Y6CV03_9BACT</name>
<dbReference type="Pfam" id="PF05875">
    <property type="entry name" value="Ceramidase"/>
    <property type="match status" value="1"/>
</dbReference>
<evidence type="ECO:0000256" key="6">
    <source>
        <dbReference type="SAM" id="Phobius"/>
    </source>
</evidence>
<evidence type="ECO:0000256" key="5">
    <source>
        <dbReference type="ARBA" id="ARBA00023136"/>
    </source>
</evidence>
<feature type="transmembrane region" description="Helical" evidence="6">
    <location>
        <begin position="133"/>
        <end position="151"/>
    </location>
</feature>
<reference evidence="8" key="1">
    <citation type="submission" date="2017-04" db="EMBL/GenBank/DDBJ databases">
        <authorList>
            <person name="Varghese N."/>
            <person name="Submissions S."/>
        </authorList>
    </citation>
    <scope>NUCLEOTIDE SEQUENCE [LARGE SCALE GENOMIC DNA]</scope>
    <source>
        <strain evidence="8">RKEM611</strain>
    </source>
</reference>
<organism evidence="7 8">
    <name type="scientific">Pseudobacteriovorax antillogorgiicola</name>
    <dbReference type="NCBI Taxonomy" id="1513793"/>
    <lineage>
        <taxon>Bacteria</taxon>
        <taxon>Pseudomonadati</taxon>
        <taxon>Bdellovibrionota</taxon>
        <taxon>Oligoflexia</taxon>
        <taxon>Oligoflexales</taxon>
        <taxon>Pseudobacteriovoracaceae</taxon>
        <taxon>Pseudobacteriovorax</taxon>
    </lineage>
</organism>
<keyword evidence="3" id="KW-0378">Hydrolase</keyword>
<gene>
    <name evidence="7" type="ORF">SAMN06296036_13440</name>
</gene>
<accession>A0A1Y6CV03</accession>
<feature type="transmembrane region" description="Helical" evidence="6">
    <location>
        <begin position="163"/>
        <end position="187"/>
    </location>
</feature>
<proteinExistence type="predicted"/>
<dbReference type="GO" id="GO:0016020">
    <property type="term" value="C:membrane"/>
    <property type="evidence" value="ECO:0007669"/>
    <property type="project" value="UniProtKB-SubCell"/>
</dbReference>
<keyword evidence="8" id="KW-1185">Reference proteome</keyword>
<feature type="transmembrane region" description="Helical" evidence="6">
    <location>
        <begin position="51"/>
        <end position="74"/>
    </location>
</feature>
<dbReference type="GO" id="GO:0016811">
    <property type="term" value="F:hydrolase activity, acting on carbon-nitrogen (but not peptide) bonds, in linear amides"/>
    <property type="evidence" value="ECO:0007669"/>
    <property type="project" value="InterPro"/>
</dbReference>
<evidence type="ECO:0000256" key="3">
    <source>
        <dbReference type="ARBA" id="ARBA00022801"/>
    </source>
</evidence>
<protein>
    <submittedName>
        <fullName evidence="7">Ceramidase</fullName>
    </submittedName>
</protein>
<feature type="transmembrane region" description="Helical" evidence="6">
    <location>
        <begin position="22"/>
        <end position="39"/>
    </location>
</feature>
<evidence type="ECO:0000256" key="2">
    <source>
        <dbReference type="ARBA" id="ARBA00022692"/>
    </source>
</evidence>
<feature type="transmembrane region" description="Helical" evidence="6">
    <location>
        <begin position="193"/>
        <end position="210"/>
    </location>
</feature>